<evidence type="ECO:0000256" key="7">
    <source>
        <dbReference type="ARBA" id="ARBA00023146"/>
    </source>
</evidence>
<feature type="binding site" evidence="10">
    <location>
        <begin position="103"/>
        <end position="105"/>
    </location>
    <ligand>
        <name>L-histidine</name>
        <dbReference type="ChEBI" id="CHEBI:57595"/>
    </ligand>
</feature>
<dbReference type="GO" id="GO:0140096">
    <property type="term" value="F:catalytic activity, acting on a protein"/>
    <property type="evidence" value="ECO:0007669"/>
    <property type="project" value="UniProtKB-ARBA"/>
</dbReference>
<keyword evidence="6 9" id="KW-0648">Protein biosynthesis</keyword>
<dbReference type="HOGENOM" id="CLU_025113_1_1_9"/>
<dbReference type="GO" id="GO:0006427">
    <property type="term" value="P:histidyl-tRNA aminoacylation"/>
    <property type="evidence" value="ECO:0007669"/>
    <property type="project" value="UniProtKB-UniRule"/>
</dbReference>
<dbReference type="EC" id="6.1.1.21" evidence="9"/>
<feature type="binding site" evidence="10">
    <location>
        <begin position="284"/>
        <end position="285"/>
    </location>
    <ligand>
        <name>L-histidine</name>
        <dbReference type="ChEBI" id="CHEBI:57595"/>
    </ligand>
</feature>
<dbReference type="Proteomes" id="UP000004315">
    <property type="component" value="Unassembled WGS sequence"/>
</dbReference>
<dbReference type="GO" id="GO:0004821">
    <property type="term" value="F:histidine-tRNA ligase activity"/>
    <property type="evidence" value="ECO:0007669"/>
    <property type="project" value="UniProtKB-UniRule"/>
</dbReference>
<dbReference type="InterPro" id="IPR004516">
    <property type="entry name" value="HisRS/HisZ"/>
</dbReference>
<evidence type="ECO:0000256" key="8">
    <source>
        <dbReference type="ARBA" id="ARBA00047639"/>
    </source>
</evidence>
<dbReference type="InterPro" id="IPR036621">
    <property type="entry name" value="Anticodon-bd_dom_sf"/>
</dbReference>
<sequence>MVPRLKRPYIRAFFCLFKGGKRMAYQIPRGCQDVFGSDSYKWQALEQTLRSFCYMYNYDEIRTPIFEHTEVFKRENDSSDMVNKEMYTFKLENSKTSLTLRPEGTAGVVRSFVENKMYANPDLPAKFYYMGPMSRHERPQKGRMRIFNQFGVEALGVKSPYVDVETIVLAFSILKSLGLNDIKVCLNTLGDDESRANYRSALKEYFAPYVDELCSDCKRRYEQNPLRILDCKVDHDHECMKNAPKMSDYLNEASQEYFNTVCELLDKLEIPYEVDDKLVRGLDYYTHTVFEIVSMNSEMGAQSTVLAGGRYDGLISYFGGPEGMSGIGWALGMERLLIALEAEGIELETKPALDAYVMCLDPEARTYAFEVLTSLRAYGYRCDMDMMERSFKAQFKAVDRSKAKLAILIGKSELEEKKVTVKNIAHKEQESIEVEKLIPYVDSVLEEESHHHHEHEGE</sequence>
<evidence type="ECO:0000256" key="5">
    <source>
        <dbReference type="ARBA" id="ARBA00022840"/>
    </source>
</evidence>
<keyword evidence="13" id="KW-1185">Reference proteome</keyword>
<dbReference type="Pfam" id="PF03129">
    <property type="entry name" value="HGTP_anticodon"/>
    <property type="match status" value="1"/>
</dbReference>
<dbReference type="GO" id="GO:0005524">
    <property type="term" value="F:ATP binding"/>
    <property type="evidence" value="ECO:0007669"/>
    <property type="project" value="UniProtKB-UniRule"/>
</dbReference>
<keyword evidence="7 9" id="KW-0030">Aminoacyl-tRNA synthetase</keyword>
<organism evidence="12 13">
    <name type="scientific">Holdemanella biformis DSM 3989</name>
    <dbReference type="NCBI Taxonomy" id="518637"/>
    <lineage>
        <taxon>Bacteria</taxon>
        <taxon>Bacillati</taxon>
        <taxon>Bacillota</taxon>
        <taxon>Erysipelotrichia</taxon>
        <taxon>Erysipelotrichales</taxon>
        <taxon>Erysipelotrichaceae</taxon>
        <taxon>Holdemanella</taxon>
    </lineage>
</organism>
<gene>
    <name evidence="9 12" type="primary">hisS</name>
    <name evidence="12" type="ORF">EUBIFOR_01232</name>
</gene>
<evidence type="ECO:0000313" key="13">
    <source>
        <dbReference type="Proteomes" id="UP000004315"/>
    </source>
</evidence>
<evidence type="ECO:0000256" key="4">
    <source>
        <dbReference type="ARBA" id="ARBA00022741"/>
    </source>
</evidence>
<keyword evidence="2 9" id="KW-0963">Cytoplasm</keyword>
<evidence type="ECO:0000313" key="12">
    <source>
        <dbReference type="EMBL" id="EEC90192.1"/>
    </source>
</evidence>
<dbReference type="HAMAP" id="MF_00127">
    <property type="entry name" value="His_tRNA_synth"/>
    <property type="match status" value="1"/>
</dbReference>
<dbReference type="InterPro" id="IPR041715">
    <property type="entry name" value="HisRS-like_core"/>
</dbReference>
<dbReference type="eggNOG" id="COG0124">
    <property type="taxonomic scope" value="Bacteria"/>
</dbReference>
<dbReference type="EMBL" id="ABYT01000068">
    <property type="protein sequence ID" value="EEC90192.1"/>
    <property type="molecule type" value="Genomic_DNA"/>
</dbReference>
<evidence type="ECO:0000256" key="2">
    <source>
        <dbReference type="ARBA" id="ARBA00022490"/>
    </source>
</evidence>
<feature type="domain" description="Aminoacyl-transfer RNA synthetases class-II family profile" evidence="11">
    <location>
        <begin position="42"/>
        <end position="351"/>
    </location>
</feature>
<proteinExistence type="inferred from homology"/>
<dbReference type="InterPro" id="IPR015807">
    <property type="entry name" value="His-tRNA-ligase"/>
</dbReference>
<accession>B7CAL1</accession>
<comment type="caution">
    <text evidence="12">The sequence shown here is derived from an EMBL/GenBank/DDBJ whole genome shotgun (WGS) entry which is preliminary data.</text>
</comment>
<evidence type="ECO:0000259" key="11">
    <source>
        <dbReference type="PROSITE" id="PS50862"/>
    </source>
</evidence>
<dbReference type="Gene3D" id="3.30.930.10">
    <property type="entry name" value="Bira Bifunctional Protein, Domain 2"/>
    <property type="match status" value="1"/>
</dbReference>
<dbReference type="CDD" id="cd00859">
    <property type="entry name" value="HisRS_anticodon"/>
    <property type="match status" value="1"/>
</dbReference>
<dbReference type="Gene3D" id="3.40.50.800">
    <property type="entry name" value="Anticodon-binding domain"/>
    <property type="match status" value="1"/>
</dbReference>
<reference evidence="12 13" key="1">
    <citation type="submission" date="2008-11" db="EMBL/GenBank/DDBJ databases">
        <title>Draft genome sequence of Eubacterium biforme (DSM 3989).</title>
        <authorList>
            <person name="Sudarsanam P."/>
            <person name="Ley R."/>
            <person name="Guruge J."/>
            <person name="Turnbaugh P.J."/>
            <person name="Mahowald M."/>
            <person name="Liep D."/>
            <person name="Gordon J."/>
        </authorList>
    </citation>
    <scope>NUCLEOTIDE SEQUENCE [LARGE SCALE GENOMIC DNA]</scope>
    <source>
        <strain evidence="12 13">DSM 3989</strain>
    </source>
</reference>
<dbReference type="InterPro" id="IPR045864">
    <property type="entry name" value="aa-tRNA-synth_II/BPL/LPL"/>
</dbReference>
<keyword evidence="4 9" id="KW-0547">Nucleotide-binding</keyword>
<dbReference type="PANTHER" id="PTHR43707">
    <property type="entry name" value="HISTIDYL-TRNA SYNTHETASE"/>
    <property type="match status" value="1"/>
</dbReference>
<dbReference type="PANTHER" id="PTHR43707:SF1">
    <property type="entry name" value="HISTIDINE--TRNA LIGASE, MITOCHONDRIAL-RELATED"/>
    <property type="match status" value="1"/>
</dbReference>
<dbReference type="InterPro" id="IPR033656">
    <property type="entry name" value="HisRS_anticodon"/>
</dbReference>
<name>B7CAL1_9FIRM</name>
<evidence type="ECO:0000256" key="9">
    <source>
        <dbReference type="HAMAP-Rule" id="MF_00127"/>
    </source>
</evidence>
<dbReference type="GO" id="GO:0016740">
    <property type="term" value="F:transferase activity"/>
    <property type="evidence" value="ECO:0007669"/>
    <property type="project" value="UniProtKB-ARBA"/>
</dbReference>
<comment type="subunit">
    <text evidence="9">Homodimer.</text>
</comment>
<dbReference type="CDD" id="cd00773">
    <property type="entry name" value="HisRS-like_core"/>
    <property type="match status" value="1"/>
</dbReference>
<dbReference type="AlphaFoldDB" id="B7CAL1"/>
<feature type="binding site" evidence="10">
    <location>
        <position position="149"/>
    </location>
    <ligand>
        <name>L-histidine</name>
        <dbReference type="ChEBI" id="CHEBI:57595"/>
    </ligand>
</feature>
<keyword evidence="5 9" id="KW-0067">ATP-binding</keyword>
<feature type="binding site" evidence="10">
    <location>
        <position position="280"/>
    </location>
    <ligand>
        <name>L-histidine</name>
        <dbReference type="ChEBI" id="CHEBI:57595"/>
    </ligand>
</feature>
<dbReference type="STRING" id="518637.EUBIFOR_01232"/>
<dbReference type="SUPFAM" id="SSF52954">
    <property type="entry name" value="Class II aaRS ABD-related"/>
    <property type="match status" value="1"/>
</dbReference>
<protein>
    <recommendedName>
        <fullName evidence="9">Histidine--tRNA ligase</fullName>
        <ecNumber evidence="9">6.1.1.21</ecNumber>
    </recommendedName>
    <alternativeName>
        <fullName evidence="9">Histidyl-tRNA synthetase</fullName>
        <shortName evidence="9">HisRS</shortName>
    </alternativeName>
</protein>
<dbReference type="SUPFAM" id="SSF55681">
    <property type="entry name" value="Class II aaRS and biotin synthetases"/>
    <property type="match status" value="1"/>
</dbReference>
<dbReference type="PROSITE" id="PS50862">
    <property type="entry name" value="AA_TRNA_LIGASE_II"/>
    <property type="match status" value="1"/>
</dbReference>
<dbReference type="PIRSF" id="PIRSF001549">
    <property type="entry name" value="His-tRNA_synth"/>
    <property type="match status" value="1"/>
</dbReference>
<dbReference type="Pfam" id="PF13393">
    <property type="entry name" value="tRNA-synt_His"/>
    <property type="match status" value="1"/>
</dbReference>
<comment type="catalytic activity">
    <reaction evidence="8 9">
        <text>tRNA(His) + L-histidine + ATP = L-histidyl-tRNA(His) + AMP + diphosphate + H(+)</text>
        <dbReference type="Rhea" id="RHEA:17313"/>
        <dbReference type="Rhea" id="RHEA-COMP:9665"/>
        <dbReference type="Rhea" id="RHEA-COMP:9689"/>
        <dbReference type="ChEBI" id="CHEBI:15378"/>
        <dbReference type="ChEBI" id="CHEBI:30616"/>
        <dbReference type="ChEBI" id="CHEBI:33019"/>
        <dbReference type="ChEBI" id="CHEBI:57595"/>
        <dbReference type="ChEBI" id="CHEBI:78442"/>
        <dbReference type="ChEBI" id="CHEBI:78527"/>
        <dbReference type="ChEBI" id="CHEBI:456215"/>
        <dbReference type="EC" id="6.1.1.21"/>
    </reaction>
</comment>
<evidence type="ECO:0000256" key="3">
    <source>
        <dbReference type="ARBA" id="ARBA00022598"/>
    </source>
</evidence>
<comment type="subcellular location">
    <subcellularLocation>
        <location evidence="9">Cytoplasm</location>
    </subcellularLocation>
</comment>
<feature type="binding site" evidence="10">
    <location>
        <position position="153"/>
    </location>
    <ligand>
        <name>L-histidine</name>
        <dbReference type="ChEBI" id="CHEBI:57595"/>
    </ligand>
</feature>
<keyword evidence="3 9" id="KW-0436">Ligase</keyword>
<evidence type="ECO:0000256" key="1">
    <source>
        <dbReference type="ARBA" id="ARBA00008226"/>
    </source>
</evidence>
<dbReference type="NCBIfam" id="TIGR00442">
    <property type="entry name" value="hisS"/>
    <property type="match status" value="1"/>
</dbReference>
<dbReference type="InterPro" id="IPR006195">
    <property type="entry name" value="aa-tRNA-synth_II"/>
</dbReference>
<dbReference type="GO" id="GO:0005737">
    <property type="term" value="C:cytoplasm"/>
    <property type="evidence" value="ECO:0007669"/>
    <property type="project" value="UniProtKB-SubCell"/>
</dbReference>
<comment type="similarity">
    <text evidence="1 9">Belongs to the class-II aminoacyl-tRNA synthetase family.</text>
</comment>
<evidence type="ECO:0000256" key="6">
    <source>
        <dbReference type="ARBA" id="ARBA00022917"/>
    </source>
</evidence>
<dbReference type="InterPro" id="IPR004154">
    <property type="entry name" value="Anticodon-bd"/>
</dbReference>
<evidence type="ECO:0000256" key="10">
    <source>
        <dbReference type="PIRSR" id="PIRSR001549-1"/>
    </source>
</evidence>
<feature type="binding site" evidence="10">
    <location>
        <position position="135"/>
    </location>
    <ligand>
        <name>L-histidine</name>
        <dbReference type="ChEBI" id="CHEBI:57595"/>
    </ligand>
</feature>